<comment type="catalytic activity">
    <reaction evidence="9 12">
        <text>O-phospho-L-seryl-[protein] + H2O = L-seryl-[protein] + phosphate</text>
        <dbReference type="Rhea" id="RHEA:20629"/>
        <dbReference type="Rhea" id="RHEA-COMP:9863"/>
        <dbReference type="Rhea" id="RHEA-COMP:11604"/>
        <dbReference type="ChEBI" id="CHEBI:15377"/>
        <dbReference type="ChEBI" id="CHEBI:29999"/>
        <dbReference type="ChEBI" id="CHEBI:43474"/>
        <dbReference type="ChEBI" id="CHEBI:83421"/>
        <dbReference type="EC" id="3.1.3.16"/>
    </reaction>
</comment>
<comment type="caution">
    <text evidence="15">The sequence shown here is derived from an EMBL/GenBank/DDBJ whole genome shotgun (WGS) entry which is preliminary data.</text>
</comment>
<evidence type="ECO:0000256" key="5">
    <source>
        <dbReference type="ARBA" id="ARBA00022801"/>
    </source>
</evidence>
<feature type="domain" description="RTR1-type" evidence="14">
    <location>
        <begin position="67"/>
        <end position="157"/>
    </location>
</feature>
<comment type="subcellular location">
    <subcellularLocation>
        <location evidence="1 12">Nucleus</location>
    </subcellularLocation>
</comment>
<evidence type="ECO:0000256" key="7">
    <source>
        <dbReference type="ARBA" id="ARBA00022912"/>
    </source>
</evidence>
<dbReference type="PROSITE" id="PS51479">
    <property type="entry name" value="ZF_RTR1"/>
    <property type="match status" value="1"/>
</dbReference>
<dbReference type="Gene3D" id="1.25.40.820">
    <property type="match status" value="1"/>
</dbReference>
<dbReference type="AlphaFoldDB" id="A0AA43QNZ5"/>
<keyword evidence="4 12" id="KW-0863">Zinc-finger</keyword>
<sequence length="275" mass="30648">MQDNEVTATSREERNRDIALHHAHLIQQRKDVEAEILAATETLLDLPSQQYGDATRPCTDDVTLVERSLLLFQPSDYDALIEERNIDGRCGYVVCPRQKRLQDTKSGFRIKHGKGIGASDVGFVKKHDSEKWCSLSCEKYSSYLRKQLSSEPAWARQRGGPRTVQLWQGSILPGNRVQDERALNKGMEQLDLGSNGPDVLEKMRSLAIERGGGDRSNMLLNRAEVKESDAARHQVPVAPGDSLLPDSIEGYRPKGLETKASQSPSAEPEDLLESI</sequence>
<evidence type="ECO:0000256" key="1">
    <source>
        <dbReference type="ARBA" id="ARBA00004123"/>
    </source>
</evidence>
<dbReference type="PANTHER" id="PTHR14732:SF0">
    <property type="entry name" value="RNA POLYMERASE II SUBUNIT B1 CTD PHOSPHATASE RPAP2-RELATED"/>
    <property type="match status" value="1"/>
</dbReference>
<dbReference type="EMBL" id="JAPUFD010000008">
    <property type="protein sequence ID" value="MDI1488854.1"/>
    <property type="molecule type" value="Genomic_DNA"/>
</dbReference>
<evidence type="ECO:0000256" key="11">
    <source>
        <dbReference type="PROSITE-ProRule" id="PRU00812"/>
    </source>
</evidence>
<keyword evidence="7 12" id="KW-0904">Protein phosphatase</keyword>
<keyword evidence="8 12" id="KW-0539">Nucleus</keyword>
<comment type="similarity">
    <text evidence="2 11 12">Belongs to the RPAP2 family.</text>
</comment>
<evidence type="ECO:0000256" key="3">
    <source>
        <dbReference type="ARBA" id="ARBA00022723"/>
    </source>
</evidence>
<dbReference type="GO" id="GO:0008420">
    <property type="term" value="F:RNA polymerase II CTD heptapeptide repeat phosphatase activity"/>
    <property type="evidence" value="ECO:0007669"/>
    <property type="project" value="UniProtKB-UniRule"/>
</dbReference>
<dbReference type="Pfam" id="PF04181">
    <property type="entry name" value="RPAP2_Rtr1"/>
    <property type="match status" value="1"/>
</dbReference>
<gene>
    <name evidence="15" type="ORF">OHK93_008130</name>
</gene>
<dbReference type="PANTHER" id="PTHR14732">
    <property type="entry name" value="RNA POLYMERASE II SUBUNIT B1 CTD PHOSPHATASE RPAP2-RELATED"/>
    <property type="match status" value="1"/>
</dbReference>
<feature type="region of interest" description="Disordered" evidence="13">
    <location>
        <begin position="227"/>
        <end position="275"/>
    </location>
</feature>
<dbReference type="EC" id="3.1.3.16" evidence="12"/>
<evidence type="ECO:0000313" key="15">
    <source>
        <dbReference type="EMBL" id="MDI1488854.1"/>
    </source>
</evidence>
<dbReference type="GO" id="GO:0043175">
    <property type="term" value="F:RNA polymerase core enzyme binding"/>
    <property type="evidence" value="ECO:0007669"/>
    <property type="project" value="UniProtKB-UniRule"/>
</dbReference>
<keyword evidence="3 12" id="KW-0479">Metal-binding</keyword>
<comment type="function">
    <text evidence="12">Putative RNA polymerase II subunit B1 C-terminal domain (CTD) phosphatase involved in RNA polymerase II transcription regulation.</text>
</comment>
<organism evidence="15 16">
    <name type="scientific">Ramalina farinacea</name>
    <dbReference type="NCBI Taxonomy" id="258253"/>
    <lineage>
        <taxon>Eukaryota</taxon>
        <taxon>Fungi</taxon>
        <taxon>Dikarya</taxon>
        <taxon>Ascomycota</taxon>
        <taxon>Pezizomycotina</taxon>
        <taxon>Lecanoromycetes</taxon>
        <taxon>OSLEUM clade</taxon>
        <taxon>Lecanoromycetidae</taxon>
        <taxon>Lecanorales</taxon>
        <taxon>Lecanorineae</taxon>
        <taxon>Ramalinaceae</taxon>
        <taxon>Ramalina</taxon>
    </lineage>
</organism>
<accession>A0AA43QNZ5</accession>
<dbReference type="InterPro" id="IPR038534">
    <property type="entry name" value="Rtr1/RPAP2_sf"/>
</dbReference>
<evidence type="ECO:0000256" key="4">
    <source>
        <dbReference type="ARBA" id="ARBA00022771"/>
    </source>
</evidence>
<dbReference type="GO" id="GO:0005737">
    <property type="term" value="C:cytoplasm"/>
    <property type="evidence" value="ECO:0007669"/>
    <property type="project" value="TreeGrafter"/>
</dbReference>
<dbReference type="InterPro" id="IPR007308">
    <property type="entry name" value="Rtr1/RPAP2_dom"/>
</dbReference>
<protein>
    <recommendedName>
        <fullName evidence="12">RNA polymerase II subunit B1 CTD phosphatase RPAP2 homolog</fullName>
        <ecNumber evidence="12">3.1.3.16</ecNumber>
    </recommendedName>
</protein>
<keyword evidence="5 12" id="KW-0378">Hydrolase</keyword>
<evidence type="ECO:0000313" key="16">
    <source>
        <dbReference type="Proteomes" id="UP001161017"/>
    </source>
</evidence>
<dbReference type="InterPro" id="IPR039693">
    <property type="entry name" value="Rtr1/RPAP2"/>
</dbReference>
<evidence type="ECO:0000256" key="10">
    <source>
        <dbReference type="ARBA" id="ARBA00048336"/>
    </source>
</evidence>
<dbReference type="Proteomes" id="UP001161017">
    <property type="component" value="Unassembled WGS sequence"/>
</dbReference>
<name>A0AA43QNZ5_9LECA</name>
<comment type="catalytic activity">
    <reaction evidence="10 12">
        <text>O-phospho-L-threonyl-[protein] + H2O = L-threonyl-[protein] + phosphate</text>
        <dbReference type="Rhea" id="RHEA:47004"/>
        <dbReference type="Rhea" id="RHEA-COMP:11060"/>
        <dbReference type="Rhea" id="RHEA-COMP:11605"/>
        <dbReference type="ChEBI" id="CHEBI:15377"/>
        <dbReference type="ChEBI" id="CHEBI:30013"/>
        <dbReference type="ChEBI" id="CHEBI:43474"/>
        <dbReference type="ChEBI" id="CHEBI:61977"/>
        <dbReference type="EC" id="3.1.3.16"/>
    </reaction>
</comment>
<evidence type="ECO:0000256" key="12">
    <source>
        <dbReference type="RuleBase" id="RU367080"/>
    </source>
</evidence>
<reference evidence="15" key="1">
    <citation type="journal article" date="2023" name="Genome Biol. Evol.">
        <title>First Whole Genome Sequence and Flow Cytometry Genome Size Data for the Lichen-Forming Fungus Ramalina farinacea (Ascomycota).</title>
        <authorList>
            <person name="Llewellyn T."/>
            <person name="Mian S."/>
            <person name="Hill R."/>
            <person name="Leitch I.J."/>
            <person name="Gaya E."/>
        </authorList>
    </citation>
    <scope>NUCLEOTIDE SEQUENCE</scope>
    <source>
        <strain evidence="15">LIQ254RAFAR</strain>
    </source>
</reference>
<dbReference type="GO" id="GO:0008270">
    <property type="term" value="F:zinc ion binding"/>
    <property type="evidence" value="ECO:0007669"/>
    <property type="project" value="UniProtKB-KW"/>
</dbReference>
<evidence type="ECO:0000256" key="6">
    <source>
        <dbReference type="ARBA" id="ARBA00022833"/>
    </source>
</evidence>
<keyword evidence="16" id="KW-1185">Reference proteome</keyword>
<evidence type="ECO:0000256" key="13">
    <source>
        <dbReference type="SAM" id="MobiDB-lite"/>
    </source>
</evidence>
<evidence type="ECO:0000256" key="9">
    <source>
        <dbReference type="ARBA" id="ARBA00047761"/>
    </source>
</evidence>
<keyword evidence="6 12" id="KW-0862">Zinc</keyword>
<evidence type="ECO:0000259" key="14">
    <source>
        <dbReference type="PROSITE" id="PS51479"/>
    </source>
</evidence>
<evidence type="ECO:0000256" key="8">
    <source>
        <dbReference type="ARBA" id="ARBA00023242"/>
    </source>
</evidence>
<proteinExistence type="inferred from homology"/>
<dbReference type="GO" id="GO:0005634">
    <property type="term" value="C:nucleus"/>
    <property type="evidence" value="ECO:0007669"/>
    <property type="project" value="UniProtKB-SubCell"/>
</dbReference>
<evidence type="ECO:0000256" key="2">
    <source>
        <dbReference type="ARBA" id="ARBA00005676"/>
    </source>
</evidence>